<keyword evidence="1" id="KW-0456">Lyase</keyword>
<proteinExistence type="inferred from homology"/>
<gene>
    <name evidence="2" type="ORF">KTT_59160</name>
</gene>
<dbReference type="GO" id="GO:0010333">
    <property type="term" value="F:terpene synthase activity"/>
    <property type="evidence" value="ECO:0007669"/>
    <property type="project" value="InterPro"/>
</dbReference>
<name>A0A402AA57_9CHLR</name>
<comment type="caution">
    <text evidence="2">The sequence shown here is derived from an EMBL/GenBank/DDBJ whole genome shotgun (WGS) entry which is preliminary data.</text>
</comment>
<dbReference type="PANTHER" id="PTHR35201">
    <property type="entry name" value="TERPENE SYNTHASE"/>
    <property type="match status" value="1"/>
</dbReference>
<dbReference type="AlphaFoldDB" id="A0A402AA57"/>
<dbReference type="EMBL" id="BIFR01000002">
    <property type="protein sequence ID" value="GCE16057.1"/>
    <property type="molecule type" value="Genomic_DNA"/>
</dbReference>
<sequence>MEHLILPTIDCPFPSLMNPHVEAVHEHTLAWVQDCRLVQKEAAIQRFSSSRFAWLTARAYPLADETTLALANDWLVWLFMFDDQFDDGLLGRQPDLLWPLFADLLSLLKEDVKPLPVTPIQLALHDLWQRSLQCTTEAWQARLIDHLTSYFETYCWESQNRLEGNVPEVETYIEKRYHTGGLLIAFDLIEITEKRELPSEVVEHPIFQILTRTTNNVVCWSNDLFSLAKERARGDVNNLVLAIQKKEHLSLQAAMARVHALINEEMATFMHAEKELPSFAPEVDRALQRYLLDFRCWMSGNFVWSLETGRYGQVEQTAAGESVSYIEKILH</sequence>
<dbReference type="InterPro" id="IPR008949">
    <property type="entry name" value="Isoprenoid_synthase_dom_sf"/>
</dbReference>
<dbReference type="SFLD" id="SFLDS00005">
    <property type="entry name" value="Isoprenoid_Synthase_Type_I"/>
    <property type="match status" value="1"/>
</dbReference>
<keyword evidence="3" id="KW-1185">Reference proteome</keyword>
<dbReference type="SFLD" id="SFLDG01020">
    <property type="entry name" value="Terpene_Cyclase_Like_2"/>
    <property type="match status" value="1"/>
</dbReference>
<keyword evidence="1" id="KW-0479">Metal-binding</keyword>
<dbReference type="PANTHER" id="PTHR35201:SF4">
    <property type="entry name" value="BETA-PINACENE SYNTHASE-RELATED"/>
    <property type="match status" value="1"/>
</dbReference>
<evidence type="ECO:0000313" key="3">
    <source>
        <dbReference type="Proteomes" id="UP000287352"/>
    </source>
</evidence>
<evidence type="ECO:0000256" key="1">
    <source>
        <dbReference type="RuleBase" id="RU366034"/>
    </source>
</evidence>
<dbReference type="Gene3D" id="1.10.600.10">
    <property type="entry name" value="Farnesyl Diphosphate Synthase"/>
    <property type="match status" value="1"/>
</dbReference>
<reference evidence="3" key="1">
    <citation type="submission" date="2018-12" db="EMBL/GenBank/DDBJ databases">
        <title>Tengunoibacter tsumagoiensis gen. nov., sp. nov., Dictyobacter kobayashii sp. nov., D. alpinus sp. nov., and D. joshuensis sp. nov. and description of Dictyobacteraceae fam. nov. within the order Ktedonobacterales isolated from Tengu-no-mugimeshi.</title>
        <authorList>
            <person name="Wang C.M."/>
            <person name="Zheng Y."/>
            <person name="Sakai Y."/>
            <person name="Toyoda A."/>
            <person name="Minakuchi Y."/>
            <person name="Abe K."/>
            <person name="Yokota A."/>
            <person name="Yabe S."/>
        </authorList>
    </citation>
    <scope>NUCLEOTIDE SEQUENCE [LARGE SCALE GENOMIC DNA]</scope>
    <source>
        <strain evidence="3">Uno3</strain>
    </source>
</reference>
<dbReference type="OrthoDB" id="145336at2"/>
<dbReference type="SUPFAM" id="SSF48576">
    <property type="entry name" value="Terpenoid synthases"/>
    <property type="match status" value="1"/>
</dbReference>
<comment type="similarity">
    <text evidence="1">Belongs to the terpene synthase family.</text>
</comment>
<comment type="cofactor">
    <cofactor evidence="1">
        <name>Mg(2+)</name>
        <dbReference type="ChEBI" id="CHEBI:18420"/>
    </cofactor>
</comment>
<organism evidence="2 3">
    <name type="scientific">Tengunoibacter tsumagoiensis</name>
    <dbReference type="NCBI Taxonomy" id="2014871"/>
    <lineage>
        <taxon>Bacteria</taxon>
        <taxon>Bacillati</taxon>
        <taxon>Chloroflexota</taxon>
        <taxon>Ktedonobacteria</taxon>
        <taxon>Ktedonobacterales</taxon>
        <taxon>Dictyobacteraceae</taxon>
        <taxon>Tengunoibacter</taxon>
    </lineage>
</organism>
<dbReference type="Pfam" id="PF19086">
    <property type="entry name" value="Terpene_syn_C_2"/>
    <property type="match status" value="1"/>
</dbReference>
<dbReference type="Proteomes" id="UP000287352">
    <property type="component" value="Unassembled WGS sequence"/>
</dbReference>
<dbReference type="EC" id="4.2.3.-" evidence="1"/>
<protein>
    <recommendedName>
        <fullName evidence="1">Terpene synthase</fullName>
        <ecNumber evidence="1">4.2.3.-</ecNumber>
    </recommendedName>
</protein>
<accession>A0A402AA57</accession>
<evidence type="ECO:0000313" key="2">
    <source>
        <dbReference type="EMBL" id="GCE16057.1"/>
    </source>
</evidence>
<dbReference type="RefSeq" id="WP_126583443.1">
    <property type="nucleotide sequence ID" value="NZ_BIFR01000002.1"/>
</dbReference>
<dbReference type="InterPro" id="IPR034686">
    <property type="entry name" value="Terpene_cyclase-like_2"/>
</dbReference>
<keyword evidence="1" id="KW-0460">Magnesium</keyword>
<dbReference type="GO" id="GO:0046872">
    <property type="term" value="F:metal ion binding"/>
    <property type="evidence" value="ECO:0007669"/>
    <property type="project" value="UniProtKB-KW"/>
</dbReference>